<dbReference type="PROSITE" id="PS51000">
    <property type="entry name" value="HTH_DEOR_2"/>
    <property type="match status" value="1"/>
</dbReference>
<feature type="region of interest" description="Disordered" evidence="3">
    <location>
        <begin position="46"/>
        <end position="79"/>
    </location>
</feature>
<dbReference type="InterPro" id="IPR001034">
    <property type="entry name" value="DeoR_HTH"/>
</dbReference>
<dbReference type="EMBL" id="JABXJJ020000008">
    <property type="protein sequence ID" value="MDI5969215.1"/>
    <property type="molecule type" value="Genomic_DNA"/>
</dbReference>
<dbReference type="InterPro" id="IPR050313">
    <property type="entry name" value="Carb_Metab_HTH_regulators"/>
</dbReference>
<evidence type="ECO:0000259" key="4">
    <source>
        <dbReference type="PROSITE" id="PS51000"/>
    </source>
</evidence>
<dbReference type="InterPro" id="IPR036390">
    <property type="entry name" value="WH_DNA-bd_sf"/>
</dbReference>
<dbReference type="GO" id="GO:0003677">
    <property type="term" value="F:DNA binding"/>
    <property type="evidence" value="ECO:0007669"/>
    <property type="project" value="UniProtKB-KW"/>
</dbReference>
<dbReference type="RefSeq" id="WP_271314902.1">
    <property type="nucleotide sequence ID" value="NZ_JABXJJ020000008.1"/>
</dbReference>
<evidence type="ECO:0000256" key="1">
    <source>
        <dbReference type="ARBA" id="ARBA00023015"/>
    </source>
</evidence>
<dbReference type="InterPro" id="IPR037171">
    <property type="entry name" value="NagB/RpiA_transferase-like"/>
</dbReference>
<dbReference type="AlphaFoldDB" id="A0AA90H5J3"/>
<organism evidence="5">
    <name type="scientific">Streptantibioticus silvisoli</name>
    <dbReference type="NCBI Taxonomy" id="2705255"/>
    <lineage>
        <taxon>Bacteria</taxon>
        <taxon>Bacillati</taxon>
        <taxon>Actinomycetota</taxon>
        <taxon>Actinomycetes</taxon>
        <taxon>Kitasatosporales</taxon>
        <taxon>Streptomycetaceae</taxon>
        <taxon>Streptantibioticus</taxon>
    </lineage>
</organism>
<keyword evidence="1" id="KW-0805">Transcription regulation</keyword>
<accession>A0AA90H5J3</accession>
<dbReference type="SUPFAM" id="SSF100950">
    <property type="entry name" value="NagB/RpiA/CoA transferase-like"/>
    <property type="match status" value="1"/>
</dbReference>
<dbReference type="InterPro" id="IPR014036">
    <property type="entry name" value="DeoR-like_C"/>
</dbReference>
<reference evidence="5" key="1">
    <citation type="submission" date="2023-05" db="EMBL/GenBank/DDBJ databases">
        <title>Streptantibioticus silvisoli sp. nov., acidotolerant actinomycetes 1 from pine litter.</title>
        <authorList>
            <person name="Swiecimska M."/>
            <person name="Golinska P."/>
            <person name="Sangal V."/>
            <person name="Wachnowicz B."/>
            <person name="Goodfellow M."/>
        </authorList>
    </citation>
    <scope>NUCLEOTIDE SEQUENCE</scope>
    <source>
        <strain evidence="5">SL13</strain>
    </source>
</reference>
<dbReference type="SMART" id="SM01134">
    <property type="entry name" value="DeoRC"/>
    <property type="match status" value="1"/>
</dbReference>
<comment type="caution">
    <text evidence="5">The sequence shown here is derived from an EMBL/GenBank/DDBJ whole genome shotgun (WGS) entry which is preliminary data.</text>
</comment>
<dbReference type="SUPFAM" id="SSF46785">
    <property type="entry name" value="Winged helix' DNA-binding domain"/>
    <property type="match status" value="1"/>
</dbReference>
<evidence type="ECO:0000256" key="3">
    <source>
        <dbReference type="SAM" id="MobiDB-lite"/>
    </source>
</evidence>
<dbReference type="Pfam" id="PF00455">
    <property type="entry name" value="DeoRC"/>
    <property type="match status" value="1"/>
</dbReference>
<proteinExistence type="predicted"/>
<name>A0AA90H5J3_9ACTN</name>
<gene>
    <name evidence="5" type="ORF">POF50_007630</name>
</gene>
<dbReference type="PANTHER" id="PTHR30363">
    <property type="entry name" value="HTH-TYPE TRANSCRIPTIONAL REGULATOR SRLR-RELATED"/>
    <property type="match status" value="1"/>
</dbReference>
<sequence>MTATDRHARSVESLRAAGEATVRELAATLRVGESTVRRDLEQLDRDGELVRSHGGAALSPRRRRGGEEPEEPFGVSARHDRAHHAAMATRAAELVPDTSVVPLGTGAGTALIARRPRGRPVTVITGTGTGTGTARLAHRPHGRPVTVITGNVAVFDEPRDDRAVRLVLPDGVPRRSYLSPVGSLTGAALRQVGADIASLNRTGVRPDGQVLDDMEAEAPHEQAVPGVADRRVLVAAGNTFPGTGSLRLCAPADIDTLITTSNADPSTVGAYRQAGGKVTTV</sequence>
<keyword evidence="2" id="KW-0804">Transcription</keyword>
<dbReference type="Pfam" id="PF08220">
    <property type="entry name" value="HTH_DeoR"/>
    <property type="match status" value="1"/>
</dbReference>
<dbReference type="PANTHER" id="PTHR30363:SF44">
    <property type="entry name" value="AGA OPERON TRANSCRIPTIONAL REPRESSOR-RELATED"/>
    <property type="match status" value="1"/>
</dbReference>
<dbReference type="GO" id="GO:0003700">
    <property type="term" value="F:DNA-binding transcription factor activity"/>
    <property type="evidence" value="ECO:0007669"/>
    <property type="project" value="InterPro"/>
</dbReference>
<dbReference type="SMART" id="SM00420">
    <property type="entry name" value="HTH_DEOR"/>
    <property type="match status" value="1"/>
</dbReference>
<dbReference type="PRINTS" id="PR00037">
    <property type="entry name" value="HTHLACR"/>
</dbReference>
<feature type="domain" description="HTH deoR-type" evidence="4">
    <location>
        <begin position="3"/>
        <end position="58"/>
    </location>
</feature>
<evidence type="ECO:0000313" key="5">
    <source>
        <dbReference type="EMBL" id="MDI5969215.1"/>
    </source>
</evidence>
<keyword evidence="5" id="KW-0238">DNA-binding</keyword>
<evidence type="ECO:0000256" key="2">
    <source>
        <dbReference type="ARBA" id="ARBA00023163"/>
    </source>
</evidence>
<protein>
    <submittedName>
        <fullName evidence="5">DeoR/GlpR family DNA-binding transcription regulator</fullName>
    </submittedName>
</protein>